<organism evidence="4 5">
    <name type="scientific">Clathrospora elynae</name>
    <dbReference type="NCBI Taxonomy" id="706981"/>
    <lineage>
        <taxon>Eukaryota</taxon>
        <taxon>Fungi</taxon>
        <taxon>Dikarya</taxon>
        <taxon>Ascomycota</taxon>
        <taxon>Pezizomycotina</taxon>
        <taxon>Dothideomycetes</taxon>
        <taxon>Pleosporomycetidae</taxon>
        <taxon>Pleosporales</taxon>
        <taxon>Diademaceae</taxon>
        <taxon>Clathrospora</taxon>
    </lineage>
</organism>
<dbReference type="CDD" id="cd10747">
    <property type="entry name" value="DnaJ_C"/>
    <property type="match status" value="1"/>
</dbReference>
<evidence type="ECO:0000256" key="2">
    <source>
        <dbReference type="SAM" id="MobiDB-lite"/>
    </source>
</evidence>
<dbReference type="AlphaFoldDB" id="A0A6A5SU26"/>
<dbReference type="InterPro" id="IPR051339">
    <property type="entry name" value="DnaJ_subfamily_B"/>
</dbReference>
<dbReference type="FunFam" id="1.10.287.110:FF:000136">
    <property type="entry name" value="DnaJ domain-containing protein Psi"/>
    <property type="match status" value="1"/>
</dbReference>
<dbReference type="Gene3D" id="2.60.260.20">
    <property type="entry name" value="Urease metallochaperone UreE, N-terminal domain"/>
    <property type="match status" value="2"/>
</dbReference>
<dbReference type="GO" id="GO:0005829">
    <property type="term" value="C:cytosol"/>
    <property type="evidence" value="ECO:0007669"/>
    <property type="project" value="TreeGrafter"/>
</dbReference>
<keyword evidence="1" id="KW-0143">Chaperone</keyword>
<proteinExistence type="predicted"/>
<dbReference type="Gene3D" id="1.10.287.110">
    <property type="entry name" value="DnaJ domain"/>
    <property type="match status" value="1"/>
</dbReference>
<evidence type="ECO:0000256" key="1">
    <source>
        <dbReference type="ARBA" id="ARBA00023186"/>
    </source>
</evidence>
<feature type="domain" description="J" evidence="3">
    <location>
        <begin position="6"/>
        <end position="71"/>
    </location>
</feature>
<sequence length="377" mass="40038">MVKETKLYDSLGTTPTATQDEIKKAYRKAALKWHPDKNKDNPQASEKFKECSQAYEILSDPEKRKTYDQYGLEFILRGGVPQPEGEAGPGGNPFAGAGGGGGGGGFSAQPGGMPGGTRSFHFSTGGGGNGFNFSNADEIFGEFMRNSGGGGGGDEFDFGGFGMGGMPGGMGGMPGGMGGGGSGGGKASMFRGGRREPRPEVTVVEKPLAVTLEELYGGATKKLKIKRKTYDQSTGKQSTQDRILEVPIKKGLKAGSKIKFSDVGDQVEGGTQDLHFIVSEKPHAMFTREGDDVKHIIDLDLKEALTGWRRTVQTIDGKQLSVGNGGPTGPTWTERYPNLGMPKSKKPTDRGDFVVGVRIKFPNSLTSAQKEKLKEIL</sequence>
<evidence type="ECO:0000313" key="4">
    <source>
        <dbReference type="EMBL" id="KAF1942066.1"/>
    </source>
</evidence>
<feature type="region of interest" description="Disordered" evidence="2">
    <location>
        <begin position="179"/>
        <end position="199"/>
    </location>
</feature>
<dbReference type="GO" id="GO:0006413">
    <property type="term" value="P:translational initiation"/>
    <property type="evidence" value="ECO:0007669"/>
    <property type="project" value="TreeGrafter"/>
</dbReference>
<dbReference type="InterPro" id="IPR008971">
    <property type="entry name" value="HSP40/DnaJ_pept-bd"/>
</dbReference>
<dbReference type="PROSITE" id="PS50076">
    <property type="entry name" value="DNAJ_2"/>
    <property type="match status" value="1"/>
</dbReference>
<dbReference type="Pfam" id="PF00226">
    <property type="entry name" value="DnaJ"/>
    <property type="match status" value="1"/>
</dbReference>
<reference evidence="4" key="1">
    <citation type="journal article" date="2020" name="Stud. Mycol.">
        <title>101 Dothideomycetes genomes: a test case for predicting lifestyles and emergence of pathogens.</title>
        <authorList>
            <person name="Haridas S."/>
            <person name="Albert R."/>
            <person name="Binder M."/>
            <person name="Bloem J."/>
            <person name="Labutti K."/>
            <person name="Salamov A."/>
            <person name="Andreopoulos B."/>
            <person name="Baker S."/>
            <person name="Barry K."/>
            <person name="Bills G."/>
            <person name="Bluhm B."/>
            <person name="Cannon C."/>
            <person name="Castanera R."/>
            <person name="Culley D."/>
            <person name="Daum C."/>
            <person name="Ezra D."/>
            <person name="Gonzalez J."/>
            <person name="Henrissat B."/>
            <person name="Kuo A."/>
            <person name="Liang C."/>
            <person name="Lipzen A."/>
            <person name="Lutzoni F."/>
            <person name="Magnuson J."/>
            <person name="Mondo S."/>
            <person name="Nolan M."/>
            <person name="Ohm R."/>
            <person name="Pangilinan J."/>
            <person name="Park H.-J."/>
            <person name="Ramirez L."/>
            <person name="Alfaro M."/>
            <person name="Sun H."/>
            <person name="Tritt A."/>
            <person name="Yoshinaga Y."/>
            <person name="Zwiers L.-H."/>
            <person name="Turgeon B."/>
            <person name="Goodwin S."/>
            <person name="Spatafora J."/>
            <person name="Crous P."/>
            <person name="Grigoriev I."/>
        </authorList>
    </citation>
    <scope>NUCLEOTIDE SEQUENCE</scope>
    <source>
        <strain evidence="4">CBS 161.51</strain>
    </source>
</reference>
<dbReference type="GO" id="GO:0051082">
    <property type="term" value="F:unfolded protein binding"/>
    <property type="evidence" value="ECO:0007669"/>
    <property type="project" value="InterPro"/>
</dbReference>
<dbReference type="FunFam" id="2.60.260.20:FF:000002">
    <property type="entry name" value="Dnaj homolog subfamily b member"/>
    <property type="match status" value="1"/>
</dbReference>
<feature type="region of interest" description="Disordered" evidence="2">
    <location>
        <begin position="80"/>
        <end position="123"/>
    </location>
</feature>
<feature type="compositionally biased region" description="Gly residues" evidence="2">
    <location>
        <begin position="87"/>
        <end position="106"/>
    </location>
</feature>
<keyword evidence="5" id="KW-1185">Reference proteome</keyword>
<protein>
    <submittedName>
        <fullName evidence="4">DnaJ-domain-containing protein</fullName>
    </submittedName>
</protein>
<dbReference type="GO" id="GO:0006457">
    <property type="term" value="P:protein folding"/>
    <property type="evidence" value="ECO:0007669"/>
    <property type="project" value="InterPro"/>
</dbReference>
<dbReference type="SMART" id="SM00271">
    <property type="entry name" value="DnaJ"/>
    <property type="match status" value="1"/>
</dbReference>
<dbReference type="Proteomes" id="UP000800038">
    <property type="component" value="Unassembled WGS sequence"/>
</dbReference>
<feature type="region of interest" description="Disordered" evidence="2">
    <location>
        <begin position="319"/>
        <end position="347"/>
    </location>
</feature>
<dbReference type="PANTHER" id="PTHR24078:SF553">
    <property type="entry name" value="DNAJ HOMOLOG SUBFAMILY B MEMBER 5"/>
    <property type="match status" value="1"/>
</dbReference>
<name>A0A6A5SU26_9PLEO</name>
<dbReference type="OrthoDB" id="550424at2759"/>
<gene>
    <name evidence="4" type="ORF">EJ02DRAFT_466058</name>
</gene>
<accession>A0A6A5SU26</accession>
<dbReference type="CDD" id="cd06257">
    <property type="entry name" value="DnaJ"/>
    <property type="match status" value="1"/>
</dbReference>
<dbReference type="PANTHER" id="PTHR24078">
    <property type="entry name" value="DNAJ HOMOLOG SUBFAMILY C MEMBER"/>
    <property type="match status" value="1"/>
</dbReference>
<dbReference type="SUPFAM" id="SSF46565">
    <property type="entry name" value="Chaperone J-domain"/>
    <property type="match status" value="1"/>
</dbReference>
<dbReference type="InterPro" id="IPR001623">
    <property type="entry name" value="DnaJ_domain"/>
</dbReference>
<dbReference type="PRINTS" id="PR00625">
    <property type="entry name" value="JDOMAIN"/>
</dbReference>
<evidence type="ECO:0000313" key="5">
    <source>
        <dbReference type="Proteomes" id="UP000800038"/>
    </source>
</evidence>
<dbReference type="Pfam" id="PF01556">
    <property type="entry name" value="DnaJ_C"/>
    <property type="match status" value="1"/>
</dbReference>
<dbReference type="FunFam" id="2.60.260.20:FF:000013">
    <property type="entry name" value="DnaJ subfamily B member 11"/>
    <property type="match status" value="1"/>
</dbReference>
<dbReference type="GO" id="GO:0051087">
    <property type="term" value="F:protein-folding chaperone binding"/>
    <property type="evidence" value="ECO:0007669"/>
    <property type="project" value="TreeGrafter"/>
</dbReference>
<dbReference type="InterPro" id="IPR002939">
    <property type="entry name" value="DnaJ_C"/>
</dbReference>
<dbReference type="InterPro" id="IPR036869">
    <property type="entry name" value="J_dom_sf"/>
</dbReference>
<dbReference type="EMBL" id="ML976039">
    <property type="protein sequence ID" value="KAF1942066.1"/>
    <property type="molecule type" value="Genomic_DNA"/>
</dbReference>
<dbReference type="SUPFAM" id="SSF49493">
    <property type="entry name" value="HSP40/DnaJ peptide-binding domain"/>
    <property type="match status" value="2"/>
</dbReference>
<evidence type="ECO:0000259" key="3">
    <source>
        <dbReference type="PROSITE" id="PS50076"/>
    </source>
</evidence>